<sequence>PRKDEALEYLKTHKIEELFHNMTSQLIYNEPSAPKEFLIETLEKLQKSRTTKMEYPCLFDESNINSIFGMLDPVNKGYITLQQYEEAMTTLGIQNFDQRPPGHDVNKITPDIFMKE</sequence>
<dbReference type="PANTHER" id="PTHR21847:SF1">
    <property type="entry name" value="EF-HAND CALCIUM-BINDING DOMAIN-CONTAINING PROTEIN 10"/>
    <property type="match status" value="1"/>
</dbReference>
<gene>
    <name evidence="2" type="ORF">CAPTEDRAFT_78788</name>
</gene>
<dbReference type="HOGENOM" id="CLU_141721_0_0_1"/>
<dbReference type="Proteomes" id="UP000014760">
    <property type="component" value="Unassembled WGS sequence"/>
</dbReference>
<protein>
    <recommendedName>
        <fullName evidence="1">EF-hand domain-containing protein</fullName>
    </recommendedName>
</protein>
<evidence type="ECO:0000313" key="4">
    <source>
        <dbReference type="Proteomes" id="UP000014760"/>
    </source>
</evidence>
<feature type="non-terminal residue" evidence="2">
    <location>
        <position position="116"/>
    </location>
</feature>
<dbReference type="CDD" id="cd22976">
    <property type="entry name" value="DD_EFCAB10"/>
    <property type="match status" value="1"/>
</dbReference>
<name>R7U3H6_CAPTE</name>
<dbReference type="InterPro" id="IPR002048">
    <property type="entry name" value="EF_hand_dom"/>
</dbReference>
<dbReference type="InterPro" id="IPR049760">
    <property type="entry name" value="DD_EFCAB10"/>
</dbReference>
<dbReference type="EnsemblMetazoa" id="CapteT78788">
    <property type="protein sequence ID" value="CapteP78788"/>
    <property type="gene ID" value="CapteG78788"/>
</dbReference>
<reference evidence="3" key="3">
    <citation type="submission" date="2015-06" db="UniProtKB">
        <authorList>
            <consortium name="EnsemblMetazoa"/>
        </authorList>
    </citation>
    <scope>IDENTIFICATION</scope>
</reference>
<dbReference type="InterPro" id="IPR056587">
    <property type="entry name" value="EF_EFCAB10_C"/>
</dbReference>
<dbReference type="Pfam" id="PF24548">
    <property type="entry name" value="EF_EFCAB10_C"/>
    <property type="match status" value="1"/>
</dbReference>
<dbReference type="OMA" id="SMLLFYR"/>
<dbReference type="STRING" id="283909.R7U3H6"/>
<accession>R7U3H6</accession>
<dbReference type="PANTHER" id="PTHR21847">
    <property type="entry name" value="EF-HAND CALCIUM-BINDING DOMAIN-CONTAINING PROTEIN 10"/>
    <property type="match status" value="1"/>
</dbReference>
<dbReference type="OrthoDB" id="10260455at2759"/>
<dbReference type="Gene3D" id="1.20.890.10">
    <property type="entry name" value="cAMP-dependent protein kinase regulatory subunit, dimerization-anchoring domain"/>
    <property type="match status" value="1"/>
</dbReference>
<reference evidence="2 4" key="2">
    <citation type="journal article" date="2013" name="Nature">
        <title>Insights into bilaterian evolution from three spiralian genomes.</title>
        <authorList>
            <person name="Simakov O."/>
            <person name="Marletaz F."/>
            <person name="Cho S.J."/>
            <person name="Edsinger-Gonzales E."/>
            <person name="Havlak P."/>
            <person name="Hellsten U."/>
            <person name="Kuo D.H."/>
            <person name="Larsson T."/>
            <person name="Lv J."/>
            <person name="Arendt D."/>
            <person name="Savage R."/>
            <person name="Osoegawa K."/>
            <person name="de Jong P."/>
            <person name="Grimwood J."/>
            <person name="Chapman J.A."/>
            <person name="Shapiro H."/>
            <person name="Aerts A."/>
            <person name="Otillar R.P."/>
            <person name="Terry A.Y."/>
            <person name="Boore J.L."/>
            <person name="Grigoriev I.V."/>
            <person name="Lindberg D.R."/>
            <person name="Seaver E.C."/>
            <person name="Weisblat D.A."/>
            <person name="Putnam N.H."/>
            <person name="Rokhsar D.S."/>
        </authorList>
    </citation>
    <scope>NUCLEOTIDE SEQUENCE</scope>
    <source>
        <strain evidence="2 4">I ESC-2004</strain>
    </source>
</reference>
<reference evidence="4" key="1">
    <citation type="submission" date="2012-12" db="EMBL/GenBank/DDBJ databases">
        <authorList>
            <person name="Hellsten U."/>
            <person name="Grimwood J."/>
            <person name="Chapman J.A."/>
            <person name="Shapiro H."/>
            <person name="Aerts A."/>
            <person name="Otillar R.P."/>
            <person name="Terry A.Y."/>
            <person name="Boore J.L."/>
            <person name="Simakov O."/>
            <person name="Marletaz F."/>
            <person name="Cho S.-J."/>
            <person name="Edsinger-Gonzales E."/>
            <person name="Havlak P."/>
            <person name="Kuo D.-H."/>
            <person name="Larsson T."/>
            <person name="Lv J."/>
            <person name="Arendt D."/>
            <person name="Savage R."/>
            <person name="Osoegawa K."/>
            <person name="de Jong P."/>
            <person name="Lindberg D.R."/>
            <person name="Seaver E.C."/>
            <person name="Weisblat D.A."/>
            <person name="Putnam N.H."/>
            <person name="Grigoriev I.V."/>
            <person name="Rokhsar D.S."/>
        </authorList>
    </citation>
    <scope>NUCLEOTIDE SEQUENCE</scope>
    <source>
        <strain evidence="4">I ESC-2004</strain>
    </source>
</reference>
<dbReference type="GO" id="GO:0005509">
    <property type="term" value="F:calcium ion binding"/>
    <property type="evidence" value="ECO:0007669"/>
    <property type="project" value="InterPro"/>
</dbReference>
<feature type="non-terminal residue" evidence="2">
    <location>
        <position position="1"/>
    </location>
</feature>
<dbReference type="EMBL" id="KB305767">
    <property type="protein sequence ID" value="ELU00681.1"/>
    <property type="molecule type" value="Genomic_DNA"/>
</dbReference>
<dbReference type="PROSITE" id="PS50222">
    <property type="entry name" value="EF_HAND_2"/>
    <property type="match status" value="1"/>
</dbReference>
<evidence type="ECO:0000313" key="3">
    <source>
        <dbReference type="EnsemblMetazoa" id="CapteP78788"/>
    </source>
</evidence>
<dbReference type="InterPro" id="IPR039879">
    <property type="entry name" value="EFC10"/>
</dbReference>
<dbReference type="SUPFAM" id="SSF47391">
    <property type="entry name" value="Dimerization-anchoring domain of cAMP-dependent PK regulatory subunit"/>
    <property type="match status" value="1"/>
</dbReference>
<evidence type="ECO:0000313" key="2">
    <source>
        <dbReference type="EMBL" id="ELU00681.1"/>
    </source>
</evidence>
<dbReference type="AlphaFoldDB" id="R7U3H6"/>
<evidence type="ECO:0000259" key="1">
    <source>
        <dbReference type="PROSITE" id="PS50222"/>
    </source>
</evidence>
<feature type="domain" description="EF-hand" evidence="1">
    <location>
        <begin position="59"/>
        <end position="94"/>
    </location>
</feature>
<keyword evidence="4" id="KW-1185">Reference proteome</keyword>
<proteinExistence type="predicted"/>
<dbReference type="EMBL" id="AMQN01009596">
    <property type="status" value="NOT_ANNOTATED_CDS"/>
    <property type="molecule type" value="Genomic_DNA"/>
</dbReference>
<organism evidence="2">
    <name type="scientific">Capitella teleta</name>
    <name type="common">Polychaete worm</name>
    <dbReference type="NCBI Taxonomy" id="283909"/>
    <lineage>
        <taxon>Eukaryota</taxon>
        <taxon>Metazoa</taxon>
        <taxon>Spiralia</taxon>
        <taxon>Lophotrochozoa</taxon>
        <taxon>Annelida</taxon>
        <taxon>Polychaeta</taxon>
        <taxon>Sedentaria</taxon>
        <taxon>Scolecida</taxon>
        <taxon>Capitellidae</taxon>
        <taxon>Capitella</taxon>
    </lineage>
</organism>